<keyword evidence="7" id="KW-1185">Reference proteome</keyword>
<evidence type="ECO:0000256" key="4">
    <source>
        <dbReference type="ARBA" id="ARBA00023242"/>
    </source>
</evidence>
<comment type="subcellular location">
    <subcellularLocation>
        <location evidence="1">Nucleus</location>
    </subcellularLocation>
</comment>
<evidence type="ECO:0000256" key="1">
    <source>
        <dbReference type="ARBA" id="ARBA00004123"/>
    </source>
</evidence>
<name>A0ABD3R292_9STRA</name>
<dbReference type="PANTHER" id="PTHR13408">
    <property type="entry name" value="DNA-DIRECTED RNA POLYMERASE III"/>
    <property type="match status" value="1"/>
</dbReference>
<keyword evidence="4" id="KW-0539">Nucleus</keyword>
<keyword evidence="3" id="KW-0804">Transcription</keyword>
<gene>
    <name evidence="6" type="ORF">ACHAXA_000374</name>
</gene>
<feature type="region of interest" description="Disordered" evidence="5">
    <location>
        <begin position="1"/>
        <end position="138"/>
    </location>
</feature>
<dbReference type="Pfam" id="PF05132">
    <property type="entry name" value="RNA_pol_Rpc4"/>
    <property type="match status" value="1"/>
</dbReference>
<evidence type="ECO:0000313" key="6">
    <source>
        <dbReference type="EMBL" id="KAL3806734.1"/>
    </source>
</evidence>
<feature type="compositionally biased region" description="Low complexity" evidence="5">
    <location>
        <begin position="110"/>
        <end position="122"/>
    </location>
</feature>
<evidence type="ECO:0000256" key="2">
    <source>
        <dbReference type="ARBA" id="ARBA00022478"/>
    </source>
</evidence>
<evidence type="ECO:0000256" key="3">
    <source>
        <dbReference type="ARBA" id="ARBA00023163"/>
    </source>
</evidence>
<comment type="caution">
    <text evidence="6">The sequence shown here is derived from an EMBL/GenBank/DDBJ whole genome shotgun (WGS) entry which is preliminary data.</text>
</comment>
<dbReference type="GO" id="GO:0005634">
    <property type="term" value="C:nucleus"/>
    <property type="evidence" value="ECO:0007669"/>
    <property type="project" value="UniProtKB-SubCell"/>
</dbReference>
<sequence>GPQHVPSLSTVHAMPPKKPPSQAGKFKPLMRPAKRPDAPPPPATAATAAAAAATTATVAPPSRGGRGRGRGLAAGGGGGGRGGRGGGRFVVPAGQAFFTGEAAKRGGGEASASSSSSSRAAGARGGSGGGGGGVASRGSAVESIAAAMRARAGEGEEFIVAEILDLNDDDFGDGGVGNARKGGGREPNDGPSRSKNRNDGMPGPFDDEDNRNEDYGDRRDGVLDAFMYDSDSSAEERIAKRGGKNEGGGGRGDGMLPTQLPFPSSSHRRTMYDCQEEFYPEPHATSSSLGLAATASPSKMSDPPLQSPFFDLASASDESDNKADAKNDSWFLMKFPTRLPLMDASSSSLNASNRRAARIKSEFLDEGDNLADFVESGSHADTSAALEAGSLASATASSGPLGYDDTLKDAVAGRYGKIVIRKSGKTELIIGGGGDGHEVRLLIHEGLQCGFRQEAVCIDPDNATFVSLGCVDKSIVVTPDIERAFVVS</sequence>
<dbReference type="InterPro" id="IPR007811">
    <property type="entry name" value="RPC4"/>
</dbReference>
<proteinExistence type="predicted"/>
<dbReference type="PANTHER" id="PTHR13408:SF0">
    <property type="entry name" value="DNA-DIRECTED RNA POLYMERASE III SUBUNIT RPC4"/>
    <property type="match status" value="1"/>
</dbReference>
<accession>A0ABD3R292</accession>
<evidence type="ECO:0000313" key="7">
    <source>
        <dbReference type="Proteomes" id="UP001530377"/>
    </source>
</evidence>
<feature type="compositionally biased region" description="Gly residues" evidence="5">
    <location>
        <begin position="123"/>
        <end position="135"/>
    </location>
</feature>
<dbReference type="Proteomes" id="UP001530377">
    <property type="component" value="Unassembled WGS sequence"/>
</dbReference>
<feature type="compositionally biased region" description="Low complexity" evidence="5">
    <location>
        <begin position="44"/>
        <end position="63"/>
    </location>
</feature>
<evidence type="ECO:0000256" key="5">
    <source>
        <dbReference type="SAM" id="MobiDB-lite"/>
    </source>
</evidence>
<feature type="region of interest" description="Disordered" evidence="5">
    <location>
        <begin position="282"/>
        <end position="303"/>
    </location>
</feature>
<feature type="compositionally biased region" description="Gly residues" evidence="5">
    <location>
        <begin position="70"/>
        <end position="88"/>
    </location>
</feature>
<feature type="compositionally biased region" description="Basic and acidic residues" evidence="5">
    <location>
        <begin position="212"/>
        <end position="222"/>
    </location>
</feature>
<dbReference type="GO" id="GO:0000428">
    <property type="term" value="C:DNA-directed RNA polymerase complex"/>
    <property type="evidence" value="ECO:0007669"/>
    <property type="project" value="UniProtKB-KW"/>
</dbReference>
<feature type="non-terminal residue" evidence="6">
    <location>
        <position position="1"/>
    </location>
</feature>
<organism evidence="6 7">
    <name type="scientific">Cyclostephanos tholiformis</name>
    <dbReference type="NCBI Taxonomy" id="382380"/>
    <lineage>
        <taxon>Eukaryota</taxon>
        <taxon>Sar</taxon>
        <taxon>Stramenopiles</taxon>
        <taxon>Ochrophyta</taxon>
        <taxon>Bacillariophyta</taxon>
        <taxon>Coscinodiscophyceae</taxon>
        <taxon>Thalassiosirophycidae</taxon>
        <taxon>Stephanodiscales</taxon>
        <taxon>Stephanodiscaceae</taxon>
        <taxon>Cyclostephanos</taxon>
    </lineage>
</organism>
<dbReference type="EMBL" id="JALLPB020000747">
    <property type="protein sequence ID" value="KAL3806734.1"/>
    <property type="molecule type" value="Genomic_DNA"/>
</dbReference>
<feature type="compositionally biased region" description="Polar residues" evidence="5">
    <location>
        <begin position="1"/>
        <end position="10"/>
    </location>
</feature>
<keyword evidence="2" id="KW-0240">DNA-directed RNA polymerase</keyword>
<feature type="region of interest" description="Disordered" evidence="5">
    <location>
        <begin position="167"/>
        <end position="267"/>
    </location>
</feature>
<feature type="compositionally biased region" description="Low complexity" evidence="5">
    <location>
        <begin position="284"/>
        <end position="296"/>
    </location>
</feature>
<dbReference type="AlphaFoldDB" id="A0ABD3R292"/>
<reference evidence="6 7" key="1">
    <citation type="submission" date="2024-10" db="EMBL/GenBank/DDBJ databases">
        <title>Updated reference genomes for cyclostephanoid diatoms.</title>
        <authorList>
            <person name="Roberts W.R."/>
            <person name="Alverson A.J."/>
        </authorList>
    </citation>
    <scope>NUCLEOTIDE SEQUENCE [LARGE SCALE GENOMIC DNA]</scope>
    <source>
        <strain evidence="6 7">AJA228-03</strain>
    </source>
</reference>
<protein>
    <submittedName>
        <fullName evidence="6">Uncharacterized protein</fullName>
    </submittedName>
</protein>